<protein>
    <submittedName>
        <fullName evidence="1 2">Uncharacterized protein</fullName>
    </submittedName>
</protein>
<dbReference type="EMBL" id="CM001221">
    <property type="protein sequence ID" value="AES99735.1"/>
    <property type="molecule type" value="Genomic_DNA"/>
</dbReference>
<name>G7KH47_MEDTR</name>
<dbReference type="HOGENOM" id="CLU_1449737_0_0_1"/>
<gene>
    <name evidence="1" type="ordered locus">MTR_5g084150</name>
</gene>
<dbReference type="PaxDb" id="3880-AES99735"/>
<keyword evidence="3" id="KW-1185">Reference proteome</keyword>
<reference evidence="1 3" key="2">
    <citation type="journal article" date="2014" name="BMC Genomics">
        <title>An improved genome release (version Mt4.0) for the model legume Medicago truncatula.</title>
        <authorList>
            <person name="Tang H."/>
            <person name="Krishnakumar V."/>
            <person name="Bidwell S."/>
            <person name="Rosen B."/>
            <person name="Chan A."/>
            <person name="Zhou S."/>
            <person name="Gentzbittel L."/>
            <person name="Childs K.L."/>
            <person name="Yandell M."/>
            <person name="Gundlach H."/>
            <person name="Mayer K.F."/>
            <person name="Schwartz D.C."/>
            <person name="Town C.D."/>
        </authorList>
    </citation>
    <scope>GENOME REANNOTATION</scope>
    <source>
        <strain evidence="2 3">cv. Jemalong A17</strain>
    </source>
</reference>
<dbReference type="AlphaFoldDB" id="G7KH47"/>
<dbReference type="EnsemblPlants" id="AES99735">
    <property type="protein sequence ID" value="AES99735"/>
    <property type="gene ID" value="MTR_5g084150"/>
</dbReference>
<evidence type="ECO:0000313" key="3">
    <source>
        <dbReference type="Proteomes" id="UP000002051"/>
    </source>
</evidence>
<proteinExistence type="predicted"/>
<organism evidence="1 3">
    <name type="scientific">Medicago truncatula</name>
    <name type="common">Barrel medic</name>
    <name type="synonym">Medicago tribuloides</name>
    <dbReference type="NCBI Taxonomy" id="3880"/>
    <lineage>
        <taxon>Eukaryota</taxon>
        <taxon>Viridiplantae</taxon>
        <taxon>Streptophyta</taxon>
        <taxon>Embryophyta</taxon>
        <taxon>Tracheophyta</taxon>
        <taxon>Spermatophyta</taxon>
        <taxon>Magnoliopsida</taxon>
        <taxon>eudicotyledons</taxon>
        <taxon>Gunneridae</taxon>
        <taxon>Pentapetalae</taxon>
        <taxon>rosids</taxon>
        <taxon>fabids</taxon>
        <taxon>Fabales</taxon>
        <taxon>Fabaceae</taxon>
        <taxon>Papilionoideae</taxon>
        <taxon>50 kb inversion clade</taxon>
        <taxon>NPAAA clade</taxon>
        <taxon>Hologalegina</taxon>
        <taxon>IRL clade</taxon>
        <taxon>Trifolieae</taxon>
        <taxon>Medicago</taxon>
    </lineage>
</organism>
<reference evidence="1 3" key="1">
    <citation type="journal article" date="2011" name="Nature">
        <title>The Medicago genome provides insight into the evolution of rhizobial symbioses.</title>
        <authorList>
            <person name="Young N.D."/>
            <person name="Debelle F."/>
            <person name="Oldroyd G.E."/>
            <person name="Geurts R."/>
            <person name="Cannon S.B."/>
            <person name="Udvardi M.K."/>
            <person name="Benedito V.A."/>
            <person name="Mayer K.F."/>
            <person name="Gouzy J."/>
            <person name="Schoof H."/>
            <person name="Van de Peer Y."/>
            <person name="Proost S."/>
            <person name="Cook D.R."/>
            <person name="Meyers B.C."/>
            <person name="Spannagl M."/>
            <person name="Cheung F."/>
            <person name="De Mita S."/>
            <person name="Krishnakumar V."/>
            <person name="Gundlach H."/>
            <person name="Zhou S."/>
            <person name="Mudge J."/>
            <person name="Bharti A.K."/>
            <person name="Murray J.D."/>
            <person name="Naoumkina M.A."/>
            <person name="Rosen B."/>
            <person name="Silverstein K.A."/>
            <person name="Tang H."/>
            <person name="Rombauts S."/>
            <person name="Zhao P.X."/>
            <person name="Zhou P."/>
            <person name="Barbe V."/>
            <person name="Bardou P."/>
            <person name="Bechner M."/>
            <person name="Bellec A."/>
            <person name="Berger A."/>
            <person name="Berges H."/>
            <person name="Bidwell S."/>
            <person name="Bisseling T."/>
            <person name="Choisne N."/>
            <person name="Couloux A."/>
            <person name="Denny R."/>
            <person name="Deshpande S."/>
            <person name="Dai X."/>
            <person name="Doyle J.J."/>
            <person name="Dudez A.M."/>
            <person name="Farmer A.D."/>
            <person name="Fouteau S."/>
            <person name="Franken C."/>
            <person name="Gibelin C."/>
            <person name="Gish J."/>
            <person name="Goldstein S."/>
            <person name="Gonzalez A.J."/>
            <person name="Green P.J."/>
            <person name="Hallab A."/>
            <person name="Hartog M."/>
            <person name="Hua A."/>
            <person name="Humphray S.J."/>
            <person name="Jeong D.H."/>
            <person name="Jing Y."/>
            <person name="Jocker A."/>
            <person name="Kenton S.M."/>
            <person name="Kim D.J."/>
            <person name="Klee K."/>
            <person name="Lai H."/>
            <person name="Lang C."/>
            <person name="Lin S."/>
            <person name="Macmil S.L."/>
            <person name="Magdelenat G."/>
            <person name="Matthews L."/>
            <person name="McCorrison J."/>
            <person name="Monaghan E.L."/>
            <person name="Mun J.H."/>
            <person name="Najar F.Z."/>
            <person name="Nicholson C."/>
            <person name="Noirot C."/>
            <person name="O'Bleness M."/>
            <person name="Paule C.R."/>
            <person name="Poulain J."/>
            <person name="Prion F."/>
            <person name="Qin B."/>
            <person name="Qu C."/>
            <person name="Retzel E.F."/>
            <person name="Riddle C."/>
            <person name="Sallet E."/>
            <person name="Samain S."/>
            <person name="Samson N."/>
            <person name="Sanders I."/>
            <person name="Saurat O."/>
            <person name="Scarpelli C."/>
            <person name="Schiex T."/>
            <person name="Segurens B."/>
            <person name="Severin A.J."/>
            <person name="Sherrier D.J."/>
            <person name="Shi R."/>
            <person name="Sims S."/>
            <person name="Singer S.R."/>
            <person name="Sinharoy S."/>
            <person name="Sterck L."/>
            <person name="Viollet A."/>
            <person name="Wang B.B."/>
            <person name="Wang K."/>
            <person name="Wang M."/>
            <person name="Wang X."/>
            <person name="Warfsmann J."/>
            <person name="Weissenbach J."/>
            <person name="White D.D."/>
            <person name="White J.D."/>
            <person name="Wiley G.B."/>
            <person name="Wincker P."/>
            <person name="Xing Y."/>
            <person name="Yang L."/>
            <person name="Yao Z."/>
            <person name="Ying F."/>
            <person name="Zhai J."/>
            <person name="Zhou L."/>
            <person name="Zuber A."/>
            <person name="Denarie J."/>
            <person name="Dixon R.A."/>
            <person name="May G.D."/>
            <person name="Schwartz D.C."/>
            <person name="Rogers J."/>
            <person name="Quetier F."/>
            <person name="Town C.D."/>
            <person name="Roe B.A."/>
        </authorList>
    </citation>
    <scope>NUCLEOTIDE SEQUENCE [LARGE SCALE GENOMIC DNA]</scope>
    <source>
        <strain evidence="1">A17</strain>
        <strain evidence="2 3">cv. Jemalong A17</strain>
    </source>
</reference>
<dbReference type="Proteomes" id="UP000002051">
    <property type="component" value="Chromosome 5"/>
</dbReference>
<reference evidence="2" key="3">
    <citation type="submission" date="2015-04" db="UniProtKB">
        <authorList>
            <consortium name="EnsemblPlants"/>
        </authorList>
    </citation>
    <scope>IDENTIFICATION</scope>
    <source>
        <strain evidence="2">cv. Jemalong A17</strain>
    </source>
</reference>
<accession>G7KH47</accession>
<evidence type="ECO:0000313" key="2">
    <source>
        <dbReference type="EnsemblPlants" id="AES99735"/>
    </source>
</evidence>
<sequence length="187" mass="21832">MGLHFKNTKWVISLHGGSVNFWAELDLNQRRHIANEFTYPTPRGSRIPVASLKERCPKPLDDGDEFLRLNRVSFDKTEVQCGGFVEKVNEHEKKFVEIKTECHAIVVEENPQVRSVGLYLKSHSMGLRETIQVQRDTYSSLWWESSNDKGLAVRAWKHLLICMKFMEFLPNNRKKKDDAFFMSYMPP</sequence>
<evidence type="ECO:0000313" key="1">
    <source>
        <dbReference type="EMBL" id="AES99735.1"/>
    </source>
</evidence>